<dbReference type="PANTHER" id="PTHR32114:SF2">
    <property type="entry name" value="ABC TRANSPORTER ABCH.3"/>
    <property type="match status" value="1"/>
</dbReference>
<comment type="similarity">
    <text evidence="1">Belongs to the SMC family. SbcC subfamily.</text>
</comment>
<feature type="coiled-coil region" evidence="4">
    <location>
        <begin position="272"/>
        <end position="432"/>
    </location>
</feature>
<name>A0A413FA19_9FIRM</name>
<feature type="domain" description="Rad50/SbcC-type AAA" evidence="6">
    <location>
        <begin position="5"/>
        <end position="240"/>
    </location>
</feature>
<dbReference type="InterPro" id="IPR038729">
    <property type="entry name" value="Rad50/SbcC_AAA"/>
</dbReference>
<feature type="coiled-coil region" evidence="4">
    <location>
        <begin position="658"/>
        <end position="746"/>
    </location>
</feature>
<dbReference type="GO" id="GO:0016887">
    <property type="term" value="F:ATP hydrolysis activity"/>
    <property type="evidence" value="ECO:0007669"/>
    <property type="project" value="InterPro"/>
</dbReference>
<organism evidence="7 8">
    <name type="scientific">Enterocloster asparagiformis</name>
    <dbReference type="NCBI Taxonomy" id="333367"/>
    <lineage>
        <taxon>Bacteria</taxon>
        <taxon>Bacillati</taxon>
        <taxon>Bacillota</taxon>
        <taxon>Clostridia</taxon>
        <taxon>Lachnospirales</taxon>
        <taxon>Lachnospiraceae</taxon>
        <taxon>Enterocloster</taxon>
    </lineage>
</organism>
<dbReference type="InterPro" id="IPR027417">
    <property type="entry name" value="P-loop_NTPase"/>
</dbReference>
<protein>
    <recommendedName>
        <fullName evidence="3">Nuclease SbcCD subunit C</fullName>
    </recommendedName>
</protein>
<evidence type="ECO:0000259" key="6">
    <source>
        <dbReference type="Pfam" id="PF13476"/>
    </source>
</evidence>
<dbReference type="Pfam" id="PF13558">
    <property type="entry name" value="SbcC_Walker_B"/>
    <property type="match status" value="1"/>
</dbReference>
<dbReference type="Pfam" id="PF13476">
    <property type="entry name" value="AAA_23"/>
    <property type="match status" value="1"/>
</dbReference>
<dbReference type="Gene3D" id="3.40.50.300">
    <property type="entry name" value="P-loop containing nucleotide triphosphate hydrolases"/>
    <property type="match status" value="2"/>
</dbReference>
<evidence type="ECO:0000256" key="4">
    <source>
        <dbReference type="SAM" id="Coils"/>
    </source>
</evidence>
<dbReference type="RefSeq" id="WP_117777949.1">
    <property type="nucleotide sequence ID" value="NZ_JAWYJI010000139.1"/>
</dbReference>
<comment type="caution">
    <text evidence="7">The sequence shown here is derived from an EMBL/GenBank/DDBJ whole genome shotgun (WGS) entry which is preliminary data.</text>
</comment>
<evidence type="ECO:0000256" key="5">
    <source>
        <dbReference type="SAM" id="MobiDB-lite"/>
    </source>
</evidence>
<keyword evidence="4" id="KW-0175">Coiled coil</keyword>
<proteinExistence type="inferred from homology"/>
<evidence type="ECO:0000256" key="3">
    <source>
        <dbReference type="ARBA" id="ARBA00013368"/>
    </source>
</evidence>
<evidence type="ECO:0000256" key="1">
    <source>
        <dbReference type="ARBA" id="ARBA00006930"/>
    </source>
</evidence>
<feature type="region of interest" description="Disordered" evidence="5">
    <location>
        <begin position="476"/>
        <end position="534"/>
    </location>
</feature>
<comment type="subunit">
    <text evidence="2">Heterodimer of SbcC and SbcD.</text>
</comment>
<dbReference type="Gene3D" id="1.20.5.340">
    <property type="match status" value="1"/>
</dbReference>
<dbReference type="OrthoDB" id="9795626at2"/>
<evidence type="ECO:0000256" key="2">
    <source>
        <dbReference type="ARBA" id="ARBA00011322"/>
    </source>
</evidence>
<evidence type="ECO:0000313" key="7">
    <source>
        <dbReference type="EMBL" id="RGX25463.1"/>
    </source>
</evidence>
<accession>A0A413FA19</accession>
<feature type="compositionally biased region" description="Low complexity" evidence="5">
    <location>
        <begin position="476"/>
        <end position="509"/>
    </location>
</feature>
<feature type="coiled-coil region" evidence="4">
    <location>
        <begin position="779"/>
        <end position="830"/>
    </location>
</feature>
<dbReference type="EMBL" id="QSBM01000019">
    <property type="protein sequence ID" value="RGX25463.1"/>
    <property type="molecule type" value="Genomic_DNA"/>
</dbReference>
<gene>
    <name evidence="7" type="ORF">DWV29_21445</name>
</gene>
<dbReference type="Proteomes" id="UP000283880">
    <property type="component" value="Unassembled WGS sequence"/>
</dbReference>
<sequence>MRPTKLTISAFGPYAGEMTLELDRLGDRGIYLITGDTGAGKTTIFDAITFALYGNASGENRKPRMLRSKYASAEARTFVEMEFVYNGKTYRLRRNPEYLRAKQRGEGETKERPDALLELPDGNVITGDRTVTARVEELVGLNREQFSQIAMLAQGSFSRLLSGRTEDRGAIFREIFRTRPYQKFQERLKDKAKGLYGAYVDSVKSIGQYAGGVMAEDGERWQAAVESKDLEAMLDLLEEMIREDESGAAGLDQDLKAVRERSGHLGQRLGEARSAAKAQEDAQRAEQELRENRPLFEEARAVFEREKGRAGEREQLIGEISRAQENLKAYDEHDRLAADSRACQAEAKGMEAVEAAAGNEAETLGLKLQELQEELDRLQTVGEELVTARSAAERLGQNRQRIAAHARELSEYRAEERKLAAAQREYQVADQARRAREAEYQELYQVFLDSQAGILAAGLKPGQPCPVCGSLEHPAPAGRAAAGDGTEGRPGAPGAGAAVHEARGAGAAVHEARGAGTAIHEAPSRSSHTPVTKEQVDAASRRAKEASDAAAKLSLRAGGVKGSLDQRFERMKEQVEAEIGGWKESWQERIRGAQAKGREAFLEEWKLVLEQLDGVLGRQAEAGEQTIRGLEEQAKRRGQLEAQKKKGTQALENCRERRQEAGKARLRAETRRTELERQIAELKKRLPHGDRAAAEAELTEHRRRLLAMEQALNAAEKRLNEYSGRVSAAEARAQALNRQLEAFYRQQEERYVICAAPQGNLSPMPDSSPAAPLSPSDWVRQLEAELAGTGEILERLEAGRNRLHHRLETNRLARDNMVRQRAAMEAARQQWTWVKAMADTAAGEVNGKDKITFETYVQMAYFERIIARANARFMVMSGGQYELKRCMEEDGRGKNGLGLSVIDHYNGSERSARTLSGGESFQASLSLALGLSDEIQSQAGGIRLDTMFVDEGFGSLDGESLNLAVKALAGLAEGNRLVGIISHVPELKERIEKQIVVTKEKSGGSRAEIDI</sequence>
<reference evidence="7 8" key="1">
    <citation type="submission" date="2018-08" db="EMBL/GenBank/DDBJ databases">
        <title>A genome reference for cultivated species of the human gut microbiota.</title>
        <authorList>
            <person name="Zou Y."/>
            <person name="Xue W."/>
            <person name="Luo G."/>
        </authorList>
    </citation>
    <scope>NUCLEOTIDE SEQUENCE [LARGE SCALE GENOMIC DNA]</scope>
    <source>
        <strain evidence="7 8">AF04-15</strain>
    </source>
</reference>
<dbReference type="AlphaFoldDB" id="A0A413FA19"/>
<dbReference type="GO" id="GO:0006302">
    <property type="term" value="P:double-strand break repair"/>
    <property type="evidence" value="ECO:0007669"/>
    <property type="project" value="InterPro"/>
</dbReference>
<dbReference type="SUPFAM" id="SSF52540">
    <property type="entry name" value="P-loop containing nucleoside triphosphate hydrolases"/>
    <property type="match status" value="1"/>
</dbReference>
<evidence type="ECO:0000313" key="8">
    <source>
        <dbReference type="Proteomes" id="UP000283880"/>
    </source>
</evidence>
<dbReference type="PANTHER" id="PTHR32114">
    <property type="entry name" value="ABC TRANSPORTER ABCH.3"/>
    <property type="match status" value="1"/>
</dbReference>